<dbReference type="SUPFAM" id="SSF89796">
    <property type="entry name" value="CoA-transferase family III (CaiB/BaiF)"/>
    <property type="match status" value="1"/>
</dbReference>
<evidence type="ECO:0000313" key="2">
    <source>
        <dbReference type="Proteomes" id="UP000189933"/>
    </source>
</evidence>
<accession>A0A1T4NBE9</accession>
<sequence length="333" mass="37121">MFFVNQPLIVDLTRLLPGPYGTFLLAQFGARVVKIEDKGKGDYLKSLFPEREGEDAYIYRLLNSCKEIRYLDLKQAVDREEFLQLVKEADLLIESFRPGVMERLGLGYDFLQTLNPRLAYITIGGYQPDSPWAKDAGHDLNYQAVGGIIGSTGKQERAIPGLLLGDLAGGMALFAVAAAALYKQAVSGQGGRYTIGIAEVVQSWANVTGAFYGQDKRRYPLPGQGVVAGGIVCYNLYRCLDGYVVLAALEEKFWANFCRATGKEHWLSQQFAPALPGQPVYEEVSQYFARRRREEILAELGDKDCCLSPVLELKELVPDSETEHRERITGFVR</sequence>
<dbReference type="InterPro" id="IPR044855">
    <property type="entry name" value="CoA-Trfase_III_dom3_sf"/>
</dbReference>
<dbReference type="InterPro" id="IPR003673">
    <property type="entry name" value="CoA-Trfase_fam_III"/>
</dbReference>
<organism evidence="1 2">
    <name type="scientific">Carboxydocella sporoproducens DSM 16521</name>
    <dbReference type="NCBI Taxonomy" id="1121270"/>
    <lineage>
        <taxon>Bacteria</taxon>
        <taxon>Bacillati</taxon>
        <taxon>Bacillota</taxon>
        <taxon>Clostridia</taxon>
        <taxon>Eubacteriales</taxon>
        <taxon>Clostridiales Family XVI. Incertae Sedis</taxon>
        <taxon>Carboxydocella</taxon>
    </lineage>
</organism>
<dbReference type="GO" id="GO:0016740">
    <property type="term" value="F:transferase activity"/>
    <property type="evidence" value="ECO:0007669"/>
    <property type="project" value="UniProtKB-KW"/>
</dbReference>
<dbReference type="Gene3D" id="3.40.50.10540">
    <property type="entry name" value="Crotonobetainyl-coa:carnitine coa-transferase, domain 1"/>
    <property type="match status" value="1"/>
</dbReference>
<dbReference type="PANTHER" id="PTHR48228">
    <property type="entry name" value="SUCCINYL-COA--D-CITRAMALATE COA-TRANSFERASE"/>
    <property type="match status" value="1"/>
</dbReference>
<dbReference type="AlphaFoldDB" id="A0A1T4NBE9"/>
<evidence type="ECO:0000313" key="1">
    <source>
        <dbReference type="EMBL" id="SJZ76581.1"/>
    </source>
</evidence>
<reference evidence="2" key="1">
    <citation type="submission" date="2017-02" db="EMBL/GenBank/DDBJ databases">
        <authorList>
            <person name="Varghese N."/>
            <person name="Submissions S."/>
        </authorList>
    </citation>
    <scope>NUCLEOTIDE SEQUENCE [LARGE SCALE GENOMIC DNA]</scope>
    <source>
        <strain evidence="2">DSM 16521</strain>
    </source>
</reference>
<dbReference type="EMBL" id="FUXM01000006">
    <property type="protein sequence ID" value="SJZ76581.1"/>
    <property type="molecule type" value="Genomic_DNA"/>
</dbReference>
<dbReference type="PANTHER" id="PTHR48228:SF5">
    <property type="entry name" value="ALPHA-METHYLACYL-COA RACEMASE"/>
    <property type="match status" value="1"/>
</dbReference>
<dbReference type="InterPro" id="IPR023606">
    <property type="entry name" value="CoA-Trfase_III_dom_1_sf"/>
</dbReference>
<protein>
    <submittedName>
        <fullName evidence="1">Crotonobetainyl-CoA:carnitine CoA-transferase CaiB</fullName>
    </submittedName>
</protein>
<dbReference type="Proteomes" id="UP000189933">
    <property type="component" value="Unassembled WGS sequence"/>
</dbReference>
<name>A0A1T4NBE9_9FIRM</name>
<proteinExistence type="predicted"/>
<dbReference type="InterPro" id="IPR050509">
    <property type="entry name" value="CoA-transferase_III"/>
</dbReference>
<dbReference type="OrthoDB" id="9797653at2"/>
<dbReference type="RefSeq" id="WP_078664968.1">
    <property type="nucleotide sequence ID" value="NZ_FUXM01000006.1"/>
</dbReference>
<keyword evidence="1" id="KW-0808">Transferase</keyword>
<keyword evidence="2" id="KW-1185">Reference proteome</keyword>
<gene>
    <name evidence="1" type="ORF">SAMN02745885_00870</name>
</gene>
<dbReference type="Pfam" id="PF02515">
    <property type="entry name" value="CoA_transf_3"/>
    <property type="match status" value="1"/>
</dbReference>
<dbReference type="Gene3D" id="3.30.1540.10">
    <property type="entry name" value="formyl-coa transferase, domain 3"/>
    <property type="match status" value="1"/>
</dbReference>